<dbReference type="AlphaFoldDB" id="A0A7J6SGX0"/>
<dbReference type="GO" id="GO:0005524">
    <property type="term" value="F:ATP binding"/>
    <property type="evidence" value="ECO:0007669"/>
    <property type="project" value="InterPro"/>
</dbReference>
<dbReference type="SUPFAM" id="SSF56112">
    <property type="entry name" value="Protein kinase-like (PK-like)"/>
    <property type="match status" value="1"/>
</dbReference>
<feature type="domain" description="Protein kinase" evidence="1">
    <location>
        <begin position="21"/>
        <end position="248"/>
    </location>
</feature>
<dbReference type="PROSITE" id="PS50011">
    <property type="entry name" value="PROTEIN_KINASE_DOM"/>
    <property type="match status" value="1"/>
</dbReference>
<dbReference type="InterPro" id="IPR011009">
    <property type="entry name" value="Kinase-like_dom_sf"/>
</dbReference>
<dbReference type="Pfam" id="PF00069">
    <property type="entry name" value="Pkinase"/>
    <property type="match status" value="2"/>
</dbReference>
<evidence type="ECO:0000313" key="3">
    <source>
        <dbReference type="Proteomes" id="UP000574390"/>
    </source>
</evidence>
<dbReference type="Proteomes" id="UP000574390">
    <property type="component" value="Unassembled WGS sequence"/>
</dbReference>
<sequence>MCRRKQSALEGTKGLSQRYEETGEVIYGQGFTCVVTLAKDRRTDKEVAVKAILKSKLYSEAELERARAEVSWHSQLSHPYILPVLETEETDKSLVLITPYGENAIDYLHRKGLVHGDIKPHNVLVYERKDRLIIQLCDFGFTEPVREDTCKITFTSLRGTSGYFAPEQLAKRNYDGLVDMFALGITAFTMLCGYEPFYPLNVFHEPIEFHDECWSEISDHAKDFIMRCLKLDPVQRLSADEAIRHPWLDLTTPLPEGIGADLDLDFWHPAEAAAEGIDLNLMDWQVAPSPRTKARYPNGPALSSLLHSCGDLAAGPTLDQITDNNNSLLSLKNGGAKQRLLAAD</sequence>
<keyword evidence="2" id="KW-0418">Kinase</keyword>
<dbReference type="InterPro" id="IPR008271">
    <property type="entry name" value="Ser/Thr_kinase_AS"/>
</dbReference>
<reference evidence="2 3" key="1">
    <citation type="submission" date="2020-04" db="EMBL/GenBank/DDBJ databases">
        <title>Perkinsus olseni comparative genomics.</title>
        <authorList>
            <person name="Bogema D.R."/>
        </authorList>
    </citation>
    <scope>NUCLEOTIDE SEQUENCE [LARGE SCALE GENOMIC DNA]</scope>
    <source>
        <strain evidence="2">ATCC PRA-205</strain>
    </source>
</reference>
<dbReference type="SMART" id="SM00220">
    <property type="entry name" value="S_TKc"/>
    <property type="match status" value="1"/>
</dbReference>
<keyword evidence="2" id="KW-0808">Transferase</keyword>
<dbReference type="Gene3D" id="3.30.200.20">
    <property type="entry name" value="Phosphorylase Kinase, domain 1"/>
    <property type="match status" value="1"/>
</dbReference>
<evidence type="ECO:0000313" key="2">
    <source>
        <dbReference type="EMBL" id="KAF4731993.1"/>
    </source>
</evidence>
<proteinExistence type="predicted"/>
<accession>A0A7J6SGX0</accession>
<dbReference type="EMBL" id="JABANM010014869">
    <property type="protein sequence ID" value="KAF4731993.1"/>
    <property type="molecule type" value="Genomic_DNA"/>
</dbReference>
<dbReference type="PANTHER" id="PTHR24347">
    <property type="entry name" value="SERINE/THREONINE-PROTEIN KINASE"/>
    <property type="match status" value="1"/>
</dbReference>
<evidence type="ECO:0000259" key="1">
    <source>
        <dbReference type="PROSITE" id="PS50011"/>
    </source>
</evidence>
<protein>
    <submittedName>
        <fullName evidence="2">Serine/threonine-protein kinase Kist</fullName>
    </submittedName>
</protein>
<gene>
    <name evidence="2" type="primary">UHMK1_7</name>
    <name evidence="2" type="ORF">FOZ62_032410</name>
</gene>
<dbReference type="PROSITE" id="PS00108">
    <property type="entry name" value="PROTEIN_KINASE_ST"/>
    <property type="match status" value="1"/>
</dbReference>
<dbReference type="InterPro" id="IPR000719">
    <property type="entry name" value="Prot_kinase_dom"/>
</dbReference>
<organism evidence="2 3">
    <name type="scientific">Perkinsus olseni</name>
    <name type="common">Perkinsus atlanticus</name>
    <dbReference type="NCBI Taxonomy" id="32597"/>
    <lineage>
        <taxon>Eukaryota</taxon>
        <taxon>Sar</taxon>
        <taxon>Alveolata</taxon>
        <taxon>Perkinsozoa</taxon>
        <taxon>Perkinsea</taxon>
        <taxon>Perkinsida</taxon>
        <taxon>Perkinsidae</taxon>
        <taxon>Perkinsus</taxon>
    </lineage>
</organism>
<name>A0A7J6SGX0_PEROL</name>
<dbReference type="GO" id="GO:0004672">
    <property type="term" value="F:protein kinase activity"/>
    <property type="evidence" value="ECO:0007669"/>
    <property type="project" value="InterPro"/>
</dbReference>
<dbReference type="Gene3D" id="1.10.510.10">
    <property type="entry name" value="Transferase(Phosphotransferase) domain 1"/>
    <property type="match status" value="1"/>
</dbReference>
<comment type="caution">
    <text evidence="2">The sequence shown here is derived from an EMBL/GenBank/DDBJ whole genome shotgun (WGS) entry which is preliminary data.</text>
</comment>